<accession>A0A2P4XA77</accession>
<reference evidence="3 4" key="1">
    <citation type="journal article" date="2017" name="Genome Biol. Evol.">
        <title>Phytophthora megakarya and P. palmivora, closely related causal agents of cacao black pod rot, underwent increases in genome sizes and gene numbers by different mechanisms.</title>
        <authorList>
            <person name="Ali S.S."/>
            <person name="Shao J."/>
            <person name="Lary D.J."/>
            <person name="Kronmiller B."/>
            <person name="Shen D."/>
            <person name="Strem M.D."/>
            <person name="Amoako-Attah I."/>
            <person name="Akrofi A.Y."/>
            <person name="Begoude B.A."/>
            <person name="Ten Hoopen G.M."/>
            <person name="Coulibaly K."/>
            <person name="Kebe B.I."/>
            <person name="Melnick R.L."/>
            <person name="Guiltinan M.J."/>
            <person name="Tyler B.M."/>
            <person name="Meinhardt L.W."/>
            <person name="Bailey B.A."/>
        </authorList>
    </citation>
    <scope>NUCLEOTIDE SEQUENCE [LARGE SCALE GENOMIC DNA]</scope>
    <source>
        <strain evidence="4">sbr112.9</strain>
    </source>
</reference>
<evidence type="ECO:0000313" key="3">
    <source>
        <dbReference type="EMBL" id="POM62460.1"/>
    </source>
</evidence>
<gene>
    <name evidence="3" type="ORF">PHPALM_28392</name>
</gene>
<feature type="domain" description="ZSWIM1/3 RNaseH-like" evidence="2">
    <location>
        <begin position="1"/>
        <end position="64"/>
    </location>
</feature>
<evidence type="ECO:0000256" key="1">
    <source>
        <dbReference type="SAM" id="MobiDB-lite"/>
    </source>
</evidence>
<dbReference type="InterPro" id="IPR052579">
    <property type="entry name" value="Zinc_finger_SWIM"/>
</dbReference>
<evidence type="ECO:0000259" key="2">
    <source>
        <dbReference type="Pfam" id="PF21056"/>
    </source>
</evidence>
<dbReference type="Proteomes" id="UP000237271">
    <property type="component" value="Unassembled WGS sequence"/>
</dbReference>
<protein>
    <recommendedName>
        <fullName evidence="2">ZSWIM1/3 RNaseH-like domain-containing protein</fullName>
    </recommendedName>
</protein>
<evidence type="ECO:0000313" key="4">
    <source>
        <dbReference type="Proteomes" id="UP000237271"/>
    </source>
</evidence>
<sequence length="363" mass="41741">MKRLFKAFPEVVLIDSTHDTNTNRYKLFRFVVHDVFCERKVVEIFKENNPDWIKIRVAMTDKAHVITWLKKQATRLAPVVKKEAKSLMRLLVYAKRKEEYEDGKGVLLDLLGGDKAHELYKFFLSNWDANREERVSYLRGNVPHLTNNTHNRIESKWGKIKDVIKDSLSIDQLLSTLVTLQEYGEEQYMMEYHRIGSRPALIDEDPEQSLLGLQLSSFAFDLIEKQFGLATGAGADYNVGLAVPGTATLTSPRTGERHVMYVRKMCNYETVVPPMRYFPTRWIVHSPENNIDVGDISRGGLKQGASPPLSKERAISSSTMYSDTKAIMEKIADRIMTKPQRKVVQARKDKEKVLELAEKYRRG</sequence>
<organism evidence="3 4">
    <name type="scientific">Phytophthora palmivora</name>
    <dbReference type="NCBI Taxonomy" id="4796"/>
    <lineage>
        <taxon>Eukaryota</taxon>
        <taxon>Sar</taxon>
        <taxon>Stramenopiles</taxon>
        <taxon>Oomycota</taxon>
        <taxon>Peronosporomycetes</taxon>
        <taxon>Peronosporales</taxon>
        <taxon>Peronosporaceae</taxon>
        <taxon>Phytophthora</taxon>
    </lineage>
</organism>
<dbReference type="OrthoDB" id="111802at2759"/>
<dbReference type="EMBL" id="NCKW01015566">
    <property type="protein sequence ID" value="POM62460.1"/>
    <property type="molecule type" value="Genomic_DNA"/>
</dbReference>
<keyword evidence="4" id="KW-1185">Reference proteome</keyword>
<dbReference type="PANTHER" id="PTHR31569">
    <property type="entry name" value="SWIM-TYPE DOMAIN-CONTAINING PROTEIN"/>
    <property type="match status" value="1"/>
</dbReference>
<dbReference type="Pfam" id="PF21056">
    <property type="entry name" value="ZSWIM1-3_RNaseH-like"/>
    <property type="match status" value="1"/>
</dbReference>
<dbReference type="PANTHER" id="PTHR31569:SF4">
    <property type="entry name" value="SWIM-TYPE DOMAIN-CONTAINING PROTEIN"/>
    <property type="match status" value="1"/>
</dbReference>
<dbReference type="AlphaFoldDB" id="A0A2P4XA77"/>
<dbReference type="InterPro" id="IPR048324">
    <property type="entry name" value="ZSWIM1-3_RNaseH-like"/>
</dbReference>
<name>A0A2P4XA77_9STRA</name>
<comment type="caution">
    <text evidence="3">The sequence shown here is derived from an EMBL/GenBank/DDBJ whole genome shotgun (WGS) entry which is preliminary data.</text>
</comment>
<proteinExistence type="predicted"/>
<feature type="region of interest" description="Disordered" evidence="1">
    <location>
        <begin position="295"/>
        <end position="317"/>
    </location>
</feature>